<dbReference type="InterPro" id="IPR035965">
    <property type="entry name" value="PAS-like_dom_sf"/>
</dbReference>
<evidence type="ECO:0000256" key="2">
    <source>
        <dbReference type="ARBA" id="ARBA00004236"/>
    </source>
</evidence>
<evidence type="ECO:0000256" key="6">
    <source>
        <dbReference type="ARBA" id="ARBA00022679"/>
    </source>
</evidence>
<dbReference type="PROSITE" id="PS50109">
    <property type="entry name" value="HIS_KIN"/>
    <property type="match status" value="1"/>
</dbReference>
<dbReference type="SUPFAM" id="SSF55781">
    <property type="entry name" value="GAF domain-like"/>
    <property type="match status" value="2"/>
</dbReference>
<evidence type="ECO:0000256" key="1">
    <source>
        <dbReference type="ARBA" id="ARBA00000085"/>
    </source>
</evidence>
<keyword evidence="16" id="KW-1185">Reference proteome</keyword>
<evidence type="ECO:0000259" key="14">
    <source>
        <dbReference type="PROSITE" id="PS50110"/>
    </source>
</evidence>
<dbReference type="InterPro" id="IPR001789">
    <property type="entry name" value="Sig_transdc_resp-reg_receiver"/>
</dbReference>
<evidence type="ECO:0000256" key="9">
    <source>
        <dbReference type="ARBA" id="ARBA00022840"/>
    </source>
</evidence>
<dbReference type="SMART" id="SM00387">
    <property type="entry name" value="HATPase_c"/>
    <property type="match status" value="1"/>
</dbReference>
<dbReference type="GO" id="GO:0000155">
    <property type="term" value="F:phosphorelay sensor kinase activity"/>
    <property type="evidence" value="ECO:0007669"/>
    <property type="project" value="InterPro"/>
</dbReference>
<evidence type="ECO:0000259" key="13">
    <source>
        <dbReference type="PROSITE" id="PS50109"/>
    </source>
</evidence>
<dbReference type="SUPFAM" id="SSF55874">
    <property type="entry name" value="ATPase domain of HSP90 chaperone/DNA topoisomerase II/histidine kinase"/>
    <property type="match status" value="1"/>
</dbReference>
<evidence type="ECO:0000256" key="11">
    <source>
        <dbReference type="ARBA" id="ARBA00023136"/>
    </source>
</evidence>
<dbReference type="InterPro" id="IPR029016">
    <property type="entry name" value="GAF-like_dom_sf"/>
</dbReference>
<proteinExistence type="predicted"/>
<feature type="domain" description="Histidine kinase" evidence="13">
    <location>
        <begin position="486"/>
        <end position="704"/>
    </location>
</feature>
<feature type="domain" description="Response regulatory" evidence="14">
    <location>
        <begin position="730"/>
        <end position="847"/>
    </location>
</feature>
<dbReference type="RefSeq" id="WP_072820706.1">
    <property type="nucleotide sequence ID" value="NZ_FQUJ01000004.1"/>
</dbReference>
<dbReference type="PANTHER" id="PTHR43047">
    <property type="entry name" value="TWO-COMPONENT HISTIDINE PROTEIN KINASE"/>
    <property type="match status" value="1"/>
</dbReference>
<dbReference type="Gene3D" id="1.10.287.130">
    <property type="match status" value="1"/>
</dbReference>
<evidence type="ECO:0000256" key="4">
    <source>
        <dbReference type="ARBA" id="ARBA00022475"/>
    </source>
</evidence>
<dbReference type="Pfam" id="PF13185">
    <property type="entry name" value="GAF_2"/>
    <property type="match status" value="1"/>
</dbReference>
<dbReference type="SUPFAM" id="SSF47384">
    <property type="entry name" value="Homodimeric domain of signal transducing histidine kinase"/>
    <property type="match status" value="1"/>
</dbReference>
<dbReference type="PRINTS" id="PR00344">
    <property type="entry name" value="BCTRLSENSOR"/>
</dbReference>
<dbReference type="InterPro" id="IPR003661">
    <property type="entry name" value="HisK_dim/P_dom"/>
</dbReference>
<dbReference type="SMART" id="SM00388">
    <property type="entry name" value="HisKA"/>
    <property type="match status" value="1"/>
</dbReference>
<dbReference type="SMART" id="SM00448">
    <property type="entry name" value="REC"/>
    <property type="match status" value="1"/>
</dbReference>
<reference evidence="15 16" key="1">
    <citation type="submission" date="2016-11" db="EMBL/GenBank/DDBJ databases">
        <authorList>
            <person name="Jaros S."/>
            <person name="Januszkiewicz K."/>
            <person name="Wedrychowicz H."/>
        </authorList>
    </citation>
    <scope>NUCLEOTIDE SEQUENCE [LARGE SCALE GENOMIC DNA]</scope>
    <source>
        <strain evidence="15 16">DSM 19980</strain>
    </source>
</reference>
<dbReference type="Gene3D" id="3.30.565.10">
    <property type="entry name" value="Histidine kinase-like ATPase, C-terminal domain"/>
    <property type="match status" value="1"/>
</dbReference>
<dbReference type="InterPro" id="IPR013656">
    <property type="entry name" value="PAS_4"/>
</dbReference>
<protein>
    <recommendedName>
        <fullName evidence="3">histidine kinase</fullName>
        <ecNumber evidence="3">2.7.13.3</ecNumber>
    </recommendedName>
</protein>
<keyword evidence="5 12" id="KW-0597">Phosphoprotein</keyword>
<dbReference type="InterPro" id="IPR005467">
    <property type="entry name" value="His_kinase_dom"/>
</dbReference>
<dbReference type="Gene3D" id="3.30.450.20">
    <property type="entry name" value="PAS domain"/>
    <property type="match status" value="1"/>
</dbReference>
<dbReference type="PROSITE" id="PS50110">
    <property type="entry name" value="RESPONSE_REGULATORY"/>
    <property type="match status" value="1"/>
</dbReference>
<dbReference type="GO" id="GO:0009927">
    <property type="term" value="F:histidine phosphotransfer kinase activity"/>
    <property type="evidence" value="ECO:0007669"/>
    <property type="project" value="TreeGrafter"/>
</dbReference>
<keyword evidence="9" id="KW-0067">ATP-binding</keyword>
<evidence type="ECO:0000256" key="5">
    <source>
        <dbReference type="ARBA" id="ARBA00022553"/>
    </source>
</evidence>
<dbReference type="InterPro" id="IPR011006">
    <property type="entry name" value="CheY-like_superfamily"/>
</dbReference>
<gene>
    <name evidence="15" type="ORF">SAMN02745148_01179</name>
</gene>
<dbReference type="GO" id="GO:0005886">
    <property type="term" value="C:plasma membrane"/>
    <property type="evidence" value="ECO:0007669"/>
    <property type="project" value="UniProtKB-SubCell"/>
</dbReference>
<dbReference type="Pfam" id="PF01590">
    <property type="entry name" value="GAF"/>
    <property type="match status" value="1"/>
</dbReference>
<keyword evidence="7" id="KW-0547">Nucleotide-binding</keyword>
<dbReference type="InterPro" id="IPR003018">
    <property type="entry name" value="GAF"/>
</dbReference>
<dbReference type="InterPro" id="IPR004358">
    <property type="entry name" value="Sig_transdc_His_kin-like_C"/>
</dbReference>
<dbReference type="InterPro" id="IPR003594">
    <property type="entry name" value="HATPase_dom"/>
</dbReference>
<evidence type="ECO:0000313" key="15">
    <source>
        <dbReference type="EMBL" id="SHE79591.1"/>
    </source>
</evidence>
<evidence type="ECO:0000256" key="12">
    <source>
        <dbReference type="PROSITE-ProRule" id="PRU00169"/>
    </source>
</evidence>
<dbReference type="Pfam" id="PF00512">
    <property type="entry name" value="HisKA"/>
    <property type="match status" value="1"/>
</dbReference>
<evidence type="ECO:0000256" key="8">
    <source>
        <dbReference type="ARBA" id="ARBA00022777"/>
    </source>
</evidence>
<name>A0A1M4WE82_9GAMM</name>
<dbReference type="Pfam" id="PF02518">
    <property type="entry name" value="HATPase_c"/>
    <property type="match status" value="1"/>
</dbReference>
<comment type="subcellular location">
    <subcellularLocation>
        <location evidence="2">Cell membrane</location>
    </subcellularLocation>
</comment>
<dbReference type="CDD" id="cd16922">
    <property type="entry name" value="HATPase_EvgS-ArcB-TorS-like"/>
    <property type="match status" value="1"/>
</dbReference>
<dbReference type="EMBL" id="FQUJ01000004">
    <property type="protein sequence ID" value="SHE79591.1"/>
    <property type="molecule type" value="Genomic_DNA"/>
</dbReference>
<dbReference type="SUPFAM" id="SSF52172">
    <property type="entry name" value="CheY-like"/>
    <property type="match status" value="1"/>
</dbReference>
<dbReference type="AlphaFoldDB" id="A0A1M4WE82"/>
<dbReference type="Pfam" id="PF00072">
    <property type="entry name" value="Response_reg"/>
    <property type="match status" value="1"/>
</dbReference>
<feature type="modified residue" description="4-aspartylphosphate" evidence="12">
    <location>
        <position position="780"/>
    </location>
</feature>
<evidence type="ECO:0000313" key="16">
    <source>
        <dbReference type="Proteomes" id="UP000184346"/>
    </source>
</evidence>
<dbReference type="EC" id="2.7.13.3" evidence="3"/>
<dbReference type="Gene3D" id="3.40.50.2300">
    <property type="match status" value="1"/>
</dbReference>
<dbReference type="Gene3D" id="3.30.450.40">
    <property type="match status" value="2"/>
</dbReference>
<dbReference type="SMART" id="SM00065">
    <property type="entry name" value="GAF"/>
    <property type="match status" value="2"/>
</dbReference>
<keyword evidence="10" id="KW-0902">Two-component regulatory system</keyword>
<dbReference type="Pfam" id="PF08448">
    <property type="entry name" value="PAS_4"/>
    <property type="match status" value="1"/>
</dbReference>
<keyword evidence="11" id="KW-0472">Membrane</keyword>
<sequence>MGGFETSAEVARSREVLRTLCSRTDIDLEPLTALTRDLFATSMVILSLPGLGRYWSSSAREVMLCVADGATFCRQVVASNEMLVIEDTQASPSFADQASQVRFFAGCPIALEKERPVGSLCVLDTHPRGFGEAQRHQLLGLVRQAEQLLRLHVRLGEASQQQEHHRKLSLLFYNVFDSCREPIYVRNRRGRFLAANRASYALMNEKAENLTGEARLGDYFSAAVVEQLEQGEREVIAHRESRNVLLPPINNRQFEITISPLIDECGDTRGVVSVAHDITEEHRQALLLKVLHQGITDYQALMSGERLWDFLLQALRKLTLSDYALIGEVIEQDDGPALRIHAITELIWGEQSPGLMQGLRSGVVTLSNSDSLLGRVFARGETVMTDDLYRHPRQGGFPPDNPRLHNFLGVPIHDGQTLIGMYAIANGHHGYDEALLRRLEPFTATCALLINLYRQFAEREQVMQALASARDQAERASQAKSEFLSAMSHELRTPLNAILGFAQLLMNSRRASLDERQRRQVAHIEKSGTHLLNLINEVLDLSRIEAGRLQLSLEGIALQGVIKDVVETLTSAARAAQVTIAVDEPAATLQVRADYTRLKQVLLNLLSNAIKYNSHPGRVRIHHHRRGQRLRVIISDTGPGIAEERRDELFQPFNRLDAEHGGIEGTGIGLSLTKKLVEHMAGEIGVDSRPGQGSDFWFELPLAECDEAATAPREMSTTGASRESAGRHWEVLYIEDNPANQRLMEDIFLDCHDMALHVAPSAEIGLSLLQHQPFDLILMDIHLPGMNGHQALARLRQDPRYRDLPVIGLSANAMSRDIQQGRRADFTGFLTKPIDIAELLDAISQALQGRQATS</sequence>
<dbReference type="PANTHER" id="PTHR43047:SF72">
    <property type="entry name" value="OSMOSENSING HISTIDINE PROTEIN KINASE SLN1"/>
    <property type="match status" value="1"/>
</dbReference>
<dbReference type="FunFam" id="3.30.565.10:FF:000023">
    <property type="entry name" value="PAS domain-containing sensor histidine kinase"/>
    <property type="match status" value="1"/>
</dbReference>
<dbReference type="InterPro" id="IPR036890">
    <property type="entry name" value="HATPase_C_sf"/>
</dbReference>
<dbReference type="SUPFAM" id="SSF55785">
    <property type="entry name" value="PYP-like sensor domain (PAS domain)"/>
    <property type="match status" value="1"/>
</dbReference>
<keyword evidence="6" id="KW-0808">Transferase</keyword>
<organism evidence="15 16">
    <name type="scientific">Modicisalibacter ilicicola DSM 19980</name>
    <dbReference type="NCBI Taxonomy" id="1121942"/>
    <lineage>
        <taxon>Bacteria</taxon>
        <taxon>Pseudomonadati</taxon>
        <taxon>Pseudomonadota</taxon>
        <taxon>Gammaproteobacteria</taxon>
        <taxon>Oceanospirillales</taxon>
        <taxon>Halomonadaceae</taxon>
        <taxon>Modicisalibacter</taxon>
    </lineage>
</organism>
<keyword evidence="4" id="KW-1003">Cell membrane</keyword>
<evidence type="ECO:0000256" key="3">
    <source>
        <dbReference type="ARBA" id="ARBA00012438"/>
    </source>
</evidence>
<accession>A0A1M4WE82</accession>
<keyword evidence="8 15" id="KW-0418">Kinase</keyword>
<dbReference type="InterPro" id="IPR036097">
    <property type="entry name" value="HisK_dim/P_sf"/>
</dbReference>
<dbReference type="OrthoDB" id="9797243at2"/>
<evidence type="ECO:0000256" key="7">
    <source>
        <dbReference type="ARBA" id="ARBA00022741"/>
    </source>
</evidence>
<comment type="catalytic activity">
    <reaction evidence="1">
        <text>ATP + protein L-histidine = ADP + protein N-phospho-L-histidine.</text>
        <dbReference type="EC" id="2.7.13.3"/>
    </reaction>
</comment>
<dbReference type="GO" id="GO:0005524">
    <property type="term" value="F:ATP binding"/>
    <property type="evidence" value="ECO:0007669"/>
    <property type="project" value="UniProtKB-KW"/>
</dbReference>
<dbReference type="STRING" id="1121942.SAMN02745148_01179"/>
<dbReference type="FunFam" id="1.10.287.130:FF:000038">
    <property type="entry name" value="Sensory transduction histidine kinase"/>
    <property type="match status" value="1"/>
</dbReference>
<dbReference type="CDD" id="cd00082">
    <property type="entry name" value="HisKA"/>
    <property type="match status" value="1"/>
</dbReference>
<evidence type="ECO:0000256" key="10">
    <source>
        <dbReference type="ARBA" id="ARBA00023012"/>
    </source>
</evidence>
<dbReference type="Proteomes" id="UP000184346">
    <property type="component" value="Unassembled WGS sequence"/>
</dbReference>